<dbReference type="EMBL" id="JAHXZN010000002">
    <property type="protein sequence ID" value="MBW6531022.1"/>
    <property type="molecule type" value="Genomic_DNA"/>
</dbReference>
<accession>A0ABS7BN42</accession>
<proteinExistence type="predicted"/>
<name>A0ABS7BN42_9SPHN</name>
<reference evidence="3 4" key="1">
    <citation type="submission" date="2021-07" db="EMBL/GenBank/DDBJ databases">
        <title>Sphingomonas sp.</title>
        <authorList>
            <person name="Feng G."/>
            <person name="Li J."/>
            <person name="Pan M."/>
        </authorList>
    </citation>
    <scope>NUCLEOTIDE SEQUENCE [LARGE SCALE GENOMIC DNA]</scope>
    <source>
        <strain evidence="3 4">RRHST34</strain>
    </source>
</reference>
<evidence type="ECO:0000313" key="3">
    <source>
        <dbReference type="EMBL" id="MBW6531022.1"/>
    </source>
</evidence>
<evidence type="ECO:0000259" key="2">
    <source>
        <dbReference type="Pfam" id="PF07238"/>
    </source>
</evidence>
<comment type="caution">
    <text evidence="3">The sequence shown here is derived from an EMBL/GenBank/DDBJ whole genome shotgun (WGS) entry which is preliminary data.</text>
</comment>
<feature type="region of interest" description="Disordered" evidence="1">
    <location>
        <begin position="1"/>
        <end position="33"/>
    </location>
</feature>
<feature type="domain" description="PilZ" evidence="2">
    <location>
        <begin position="30"/>
        <end position="113"/>
    </location>
</feature>
<organism evidence="3 4">
    <name type="scientific">Sphingomonas citri</name>
    <dbReference type="NCBI Taxonomy" id="2862499"/>
    <lineage>
        <taxon>Bacteria</taxon>
        <taxon>Pseudomonadati</taxon>
        <taxon>Pseudomonadota</taxon>
        <taxon>Alphaproteobacteria</taxon>
        <taxon>Sphingomonadales</taxon>
        <taxon>Sphingomonadaceae</taxon>
        <taxon>Sphingomonas</taxon>
    </lineage>
</organism>
<evidence type="ECO:0000313" key="4">
    <source>
        <dbReference type="Proteomes" id="UP000759103"/>
    </source>
</evidence>
<dbReference type="SUPFAM" id="SSF141371">
    <property type="entry name" value="PilZ domain-like"/>
    <property type="match status" value="2"/>
</dbReference>
<gene>
    <name evidence="3" type="ORF">KZ820_09780</name>
</gene>
<evidence type="ECO:0000256" key="1">
    <source>
        <dbReference type="SAM" id="MobiDB-lite"/>
    </source>
</evidence>
<dbReference type="Pfam" id="PF07238">
    <property type="entry name" value="PilZ"/>
    <property type="match status" value="2"/>
</dbReference>
<feature type="domain" description="PilZ" evidence="2">
    <location>
        <begin position="121"/>
        <end position="200"/>
    </location>
</feature>
<protein>
    <submittedName>
        <fullName evidence="3">PilZ domain-containing protein</fullName>
    </submittedName>
</protein>
<dbReference type="Proteomes" id="UP000759103">
    <property type="component" value="Unassembled WGS sequence"/>
</dbReference>
<dbReference type="InterPro" id="IPR009875">
    <property type="entry name" value="PilZ_domain"/>
</dbReference>
<sequence>MTNHAARWRMTEDGMSQGADQVPSRAGEEQRATPRERTLYALGRLMVAGRQHVCTVRNLGPGGAGIELDPPPAVGTAVTIETRGLIARAATVRWVRDAMVGLSFDEPLGEETLRVVAETPRSPRFSYDGPVELVTDARLTEHRAIDLGLGGVRVAGAPPADAGSAMEVVIDAELVVRGKLAWTGGEAFAIEFAAPLSVRQLAGAIARLEATLSR</sequence>
<dbReference type="RefSeq" id="WP_219748426.1">
    <property type="nucleotide sequence ID" value="NZ_JAHXZN010000002.1"/>
</dbReference>
<keyword evidence="4" id="KW-1185">Reference proteome</keyword>